<reference evidence="5" key="1">
    <citation type="submission" date="2020-05" db="EMBL/GenBank/DDBJ databases">
        <title>Phylogenomic resolution of chytrid fungi.</title>
        <authorList>
            <person name="Stajich J.E."/>
            <person name="Amses K."/>
            <person name="Simmons R."/>
            <person name="Seto K."/>
            <person name="Myers J."/>
            <person name="Bonds A."/>
            <person name="Quandt C.A."/>
            <person name="Barry K."/>
            <person name="Liu P."/>
            <person name="Grigoriev I."/>
            <person name="Longcore J.E."/>
            <person name="James T.Y."/>
        </authorList>
    </citation>
    <scope>NUCLEOTIDE SEQUENCE</scope>
    <source>
        <strain evidence="5">JEL0318</strain>
    </source>
</reference>
<dbReference type="PANTHER" id="PTHR45973:SF35">
    <property type="entry name" value="LEUCINE-RICH REPEAT-CONTAINING PROTEIN 43"/>
    <property type="match status" value="1"/>
</dbReference>
<keyword evidence="6" id="KW-1185">Reference proteome</keyword>
<keyword evidence="1" id="KW-0433">Leucine-rich repeat</keyword>
<feature type="compositionally biased region" description="Low complexity" evidence="3">
    <location>
        <begin position="94"/>
        <end position="111"/>
    </location>
</feature>
<dbReference type="Pfam" id="PF00625">
    <property type="entry name" value="Guanylate_kin"/>
    <property type="match status" value="1"/>
</dbReference>
<keyword evidence="2" id="KW-0677">Repeat</keyword>
<comment type="caution">
    <text evidence="5">The sequence shown here is derived from an EMBL/GenBank/DDBJ whole genome shotgun (WGS) entry which is preliminary data.</text>
</comment>
<evidence type="ECO:0000256" key="1">
    <source>
        <dbReference type="ARBA" id="ARBA00022614"/>
    </source>
</evidence>
<dbReference type="InterPro" id="IPR008145">
    <property type="entry name" value="GK/Ca_channel_bsu"/>
</dbReference>
<dbReference type="PROSITE" id="PS00856">
    <property type="entry name" value="GUANYLATE_KINASE_1"/>
    <property type="match status" value="1"/>
</dbReference>
<feature type="non-terminal residue" evidence="5">
    <location>
        <position position="1"/>
    </location>
</feature>
<dbReference type="InterPro" id="IPR003591">
    <property type="entry name" value="Leu-rich_rpt_typical-subtyp"/>
</dbReference>
<dbReference type="InterPro" id="IPR050576">
    <property type="entry name" value="Cilia_flagella_integrity"/>
</dbReference>
<accession>A0AAD5S4S8</accession>
<dbReference type="EMBL" id="JADGJD010001695">
    <property type="protein sequence ID" value="KAJ3038829.1"/>
    <property type="molecule type" value="Genomic_DNA"/>
</dbReference>
<dbReference type="InterPro" id="IPR008144">
    <property type="entry name" value="Guanylate_kin-like_dom"/>
</dbReference>
<proteinExistence type="predicted"/>
<gene>
    <name evidence="5" type="ORF">HK097_003029</name>
</gene>
<dbReference type="SUPFAM" id="SSF52540">
    <property type="entry name" value="P-loop containing nucleoside triphosphate hydrolases"/>
    <property type="match status" value="1"/>
</dbReference>
<dbReference type="InterPro" id="IPR001611">
    <property type="entry name" value="Leu-rich_rpt"/>
</dbReference>
<protein>
    <recommendedName>
        <fullName evidence="4">Guanylate kinase-like domain-containing protein</fullName>
    </recommendedName>
</protein>
<dbReference type="SMART" id="SM00365">
    <property type="entry name" value="LRR_SD22"/>
    <property type="match status" value="6"/>
</dbReference>
<dbReference type="InterPro" id="IPR025875">
    <property type="entry name" value="Leu-rich_rpt_4"/>
</dbReference>
<dbReference type="SMART" id="SM00369">
    <property type="entry name" value="LRR_TYP"/>
    <property type="match status" value="3"/>
</dbReference>
<dbReference type="PANTHER" id="PTHR45973">
    <property type="entry name" value="PROTEIN PHOSPHATASE 1 REGULATORY SUBUNIT SDS22-RELATED"/>
    <property type="match status" value="1"/>
</dbReference>
<dbReference type="InterPro" id="IPR020590">
    <property type="entry name" value="Guanylate_kinase_CS"/>
</dbReference>
<dbReference type="Gene3D" id="3.80.10.10">
    <property type="entry name" value="Ribonuclease Inhibitor"/>
    <property type="match status" value="2"/>
</dbReference>
<dbReference type="PROSITE" id="PS50052">
    <property type="entry name" value="GUANYLATE_KINASE_2"/>
    <property type="match status" value="1"/>
</dbReference>
<sequence>MATTAKKAIRGSKHNLTDSIQNLSKQPSQAALRKNSKTTSSSRDLASARTKSRTELGSARSRRSSLAAATLLSSGDENNKPAETDGAGGMAGGEAVPVEPENQEPEVVVDPGPTEEEEYKASIENLPLPFELLKRGLSQLGRSPDGLKMVYLRLALPNAGITNIKSLENYKYIQTLDLSGNNLTDSISTPLSHLRHLVHLDLSNNKLTTAPTFNPAPYNLHEMDLSRNQISQIGDLRDLRFLRKCCFDRNLIRKITGLARCNCLTYLSMVNNSIMQIEGLDGLPIKVLDLRYNHIHSLTGLQNLIELTDLLLSHNAITTLTPIQKQNHANLHTFDLAHNSLSNSEGIETLTSLPSLRNLRLSGNPFCETNPTTSNDSTIATSYNYRLSTIFTLPHLMIFDCVPVTPEEKTAALNTFAPPANVVASVQHAAMVRRGVRRWAGIKVRVGEEDGEKFRPVVLCGSSGTGKSTLSKLLTQTHPDLFALAVSHTTRQPRGAERNGVDYHFVTREEFTKMVEDGEFVEVVSIFGEFYGVSFEELERCERAGRVGVLECEVE</sequence>
<evidence type="ECO:0000259" key="4">
    <source>
        <dbReference type="PROSITE" id="PS50052"/>
    </source>
</evidence>
<feature type="region of interest" description="Disordered" evidence="3">
    <location>
        <begin position="1"/>
        <end position="112"/>
    </location>
</feature>
<dbReference type="PRINTS" id="PR00019">
    <property type="entry name" value="LEURICHRPT"/>
</dbReference>
<dbReference type="SMART" id="SM00072">
    <property type="entry name" value="GuKc"/>
    <property type="match status" value="1"/>
</dbReference>
<feature type="domain" description="Guanylate kinase-like" evidence="4">
    <location>
        <begin position="454"/>
        <end position="555"/>
    </location>
</feature>
<dbReference type="Pfam" id="PF12799">
    <property type="entry name" value="LRR_4"/>
    <property type="match status" value="1"/>
</dbReference>
<dbReference type="Proteomes" id="UP001212841">
    <property type="component" value="Unassembled WGS sequence"/>
</dbReference>
<dbReference type="InterPro" id="IPR027417">
    <property type="entry name" value="P-loop_NTPase"/>
</dbReference>
<dbReference type="SUPFAM" id="SSF52058">
    <property type="entry name" value="L domain-like"/>
    <property type="match status" value="1"/>
</dbReference>
<dbReference type="PROSITE" id="PS51450">
    <property type="entry name" value="LRR"/>
    <property type="match status" value="6"/>
</dbReference>
<feature type="compositionally biased region" description="Low complexity" evidence="3">
    <location>
        <begin position="64"/>
        <end position="74"/>
    </location>
</feature>
<organism evidence="5 6">
    <name type="scientific">Rhizophlyctis rosea</name>
    <dbReference type="NCBI Taxonomy" id="64517"/>
    <lineage>
        <taxon>Eukaryota</taxon>
        <taxon>Fungi</taxon>
        <taxon>Fungi incertae sedis</taxon>
        <taxon>Chytridiomycota</taxon>
        <taxon>Chytridiomycota incertae sedis</taxon>
        <taxon>Chytridiomycetes</taxon>
        <taxon>Rhizophlyctidales</taxon>
        <taxon>Rhizophlyctidaceae</taxon>
        <taxon>Rhizophlyctis</taxon>
    </lineage>
</organism>
<name>A0AAD5S4S8_9FUNG</name>
<feature type="compositionally biased region" description="Polar residues" evidence="3">
    <location>
        <begin position="17"/>
        <end position="29"/>
    </location>
</feature>
<dbReference type="InterPro" id="IPR032675">
    <property type="entry name" value="LRR_dom_sf"/>
</dbReference>
<evidence type="ECO:0000256" key="2">
    <source>
        <dbReference type="ARBA" id="ARBA00022737"/>
    </source>
</evidence>
<evidence type="ECO:0000313" key="6">
    <source>
        <dbReference type="Proteomes" id="UP001212841"/>
    </source>
</evidence>
<evidence type="ECO:0000313" key="5">
    <source>
        <dbReference type="EMBL" id="KAJ3038829.1"/>
    </source>
</evidence>
<dbReference type="AlphaFoldDB" id="A0AAD5S4S8"/>
<evidence type="ECO:0000256" key="3">
    <source>
        <dbReference type="SAM" id="MobiDB-lite"/>
    </source>
</evidence>
<dbReference type="CDD" id="cd00071">
    <property type="entry name" value="GMPK"/>
    <property type="match status" value="1"/>
</dbReference>
<dbReference type="Gene3D" id="3.40.50.300">
    <property type="entry name" value="P-loop containing nucleotide triphosphate hydrolases"/>
    <property type="match status" value="1"/>
</dbReference>